<evidence type="ECO:0000313" key="1">
    <source>
        <dbReference type="EMBL" id="SCL34484.1"/>
    </source>
</evidence>
<gene>
    <name evidence="1" type="ORF">GA0074692_3843</name>
</gene>
<evidence type="ECO:0008006" key="3">
    <source>
        <dbReference type="Google" id="ProtNLM"/>
    </source>
</evidence>
<dbReference type="Proteomes" id="UP000198959">
    <property type="component" value="Unassembled WGS sequence"/>
</dbReference>
<dbReference type="AlphaFoldDB" id="A0A1C6SY10"/>
<reference evidence="2" key="1">
    <citation type="submission" date="2016-06" db="EMBL/GenBank/DDBJ databases">
        <authorList>
            <person name="Varghese N."/>
            <person name="Submissions Spin"/>
        </authorList>
    </citation>
    <scope>NUCLEOTIDE SEQUENCE [LARGE SCALE GENOMIC DNA]</scope>
    <source>
        <strain evidence="2">DSM 43817</strain>
    </source>
</reference>
<sequence>MVSEVIVAVVFGGLLPGFLLGLFAFRVKSRWCPRCGGSTEALHHMDQR</sequence>
<protein>
    <recommendedName>
        <fullName evidence="3">Virus attachment protein p12 family protein</fullName>
    </recommendedName>
</protein>
<dbReference type="EMBL" id="FMHW01000002">
    <property type="protein sequence ID" value="SCL34484.1"/>
    <property type="molecule type" value="Genomic_DNA"/>
</dbReference>
<organism evidence="1 2">
    <name type="scientific">Micromonospora pallida</name>
    <dbReference type="NCBI Taxonomy" id="145854"/>
    <lineage>
        <taxon>Bacteria</taxon>
        <taxon>Bacillati</taxon>
        <taxon>Actinomycetota</taxon>
        <taxon>Actinomycetes</taxon>
        <taxon>Micromonosporales</taxon>
        <taxon>Micromonosporaceae</taxon>
        <taxon>Micromonospora</taxon>
    </lineage>
</organism>
<keyword evidence="2" id="KW-1185">Reference proteome</keyword>
<dbReference type="RefSeq" id="WP_176738230.1">
    <property type="nucleotide sequence ID" value="NZ_FMHW01000002.1"/>
</dbReference>
<accession>A0A1C6SY10</accession>
<proteinExistence type="predicted"/>
<evidence type="ECO:0000313" key="2">
    <source>
        <dbReference type="Proteomes" id="UP000198959"/>
    </source>
</evidence>
<name>A0A1C6SY10_9ACTN</name>